<organism evidence="2 3">
    <name type="scientific">Streptococcus sobrinus W1703</name>
    <dbReference type="NCBI Taxonomy" id="1227275"/>
    <lineage>
        <taxon>Bacteria</taxon>
        <taxon>Bacillati</taxon>
        <taxon>Bacillota</taxon>
        <taxon>Bacilli</taxon>
        <taxon>Lactobacillales</taxon>
        <taxon>Streptococcaceae</taxon>
        <taxon>Streptococcus</taxon>
    </lineage>
</organism>
<dbReference type="AlphaFoldDB" id="U2KHC3"/>
<dbReference type="PANTHER" id="PTHR39430:SF1">
    <property type="entry name" value="PROTEASE"/>
    <property type="match status" value="1"/>
</dbReference>
<dbReference type="Proteomes" id="UP000016617">
    <property type="component" value="Unassembled WGS sequence"/>
</dbReference>
<evidence type="ECO:0000313" key="3">
    <source>
        <dbReference type="Proteomes" id="UP000016617"/>
    </source>
</evidence>
<dbReference type="PATRIC" id="fig|1227275.3.peg.1605"/>
<dbReference type="HOGENOM" id="CLU_2636648_0_0_9"/>
<protein>
    <submittedName>
        <fullName evidence="2">Uncharacterized protein</fullName>
    </submittedName>
</protein>
<name>U2KHC3_9STRE</name>
<comment type="caution">
    <text evidence="2">The sequence shown here is derived from an EMBL/GenBank/DDBJ whole genome shotgun (WGS) entry which is preliminary data.</text>
</comment>
<gene>
    <name evidence="2" type="ORF">HMPREF1557_01793</name>
</gene>
<dbReference type="EMBL" id="AWVA01000106">
    <property type="protein sequence ID" value="ERJ74248.1"/>
    <property type="molecule type" value="Genomic_DNA"/>
</dbReference>
<keyword evidence="1" id="KW-0812">Transmembrane</keyword>
<accession>U2KHC3</accession>
<proteinExistence type="predicted"/>
<dbReference type="OrthoDB" id="193898at2"/>
<evidence type="ECO:0000313" key="2">
    <source>
        <dbReference type="EMBL" id="ERJ74248.1"/>
    </source>
</evidence>
<keyword evidence="1" id="KW-0472">Membrane</keyword>
<sequence>MQGNIFGIAVSGQEPGASLFHFSHKSGVAEWISGGAFGTEGSLLTSFVLLLTVIFLLWQLRLEKRSQGEKEEPWQGS</sequence>
<feature type="transmembrane region" description="Helical" evidence="1">
    <location>
        <begin position="41"/>
        <end position="60"/>
    </location>
</feature>
<evidence type="ECO:0000256" key="1">
    <source>
        <dbReference type="SAM" id="Phobius"/>
    </source>
</evidence>
<reference evidence="2 3" key="1">
    <citation type="submission" date="2013-06" db="EMBL/GenBank/DDBJ databases">
        <authorList>
            <person name="Weinstock G."/>
            <person name="Sodergren E."/>
            <person name="Lobos E.A."/>
            <person name="Fulton L."/>
            <person name="Fulton R."/>
            <person name="Courtney L."/>
            <person name="Fronick C."/>
            <person name="O'Laughlin M."/>
            <person name="Godfrey J."/>
            <person name="Wilson R.M."/>
            <person name="Miner T."/>
            <person name="Farmer C."/>
            <person name="Delehaunty K."/>
            <person name="Cordes M."/>
            <person name="Minx P."/>
            <person name="Tomlinson C."/>
            <person name="Chen J."/>
            <person name="Wollam A."/>
            <person name="Pepin K.H."/>
            <person name="Bhonagiri V."/>
            <person name="Zhang X."/>
            <person name="Warren W."/>
            <person name="Mitreva M."/>
            <person name="Mardis E.R."/>
            <person name="Wilson R.K."/>
        </authorList>
    </citation>
    <scope>NUCLEOTIDE SEQUENCE [LARGE SCALE GENOMIC DNA]</scope>
    <source>
        <strain evidence="2 3">W1703</strain>
    </source>
</reference>
<keyword evidence="1" id="KW-1133">Transmembrane helix</keyword>
<dbReference type="PANTHER" id="PTHR39430">
    <property type="entry name" value="MEMBRANE-ASSOCIATED PROTEASE-RELATED"/>
    <property type="match status" value="1"/>
</dbReference>